<name>X1JT45_9ZZZZ</name>
<sequence length="54" mass="6279">LRSAWKMQASSTTGLRQRRRIFLEEMESQANKANCPICPHLWRRLKIPGRTPGT</sequence>
<proteinExistence type="predicted"/>
<feature type="non-terminal residue" evidence="1">
    <location>
        <position position="1"/>
    </location>
</feature>
<comment type="caution">
    <text evidence="1">The sequence shown here is derived from an EMBL/GenBank/DDBJ whole genome shotgun (WGS) entry which is preliminary data.</text>
</comment>
<dbReference type="EMBL" id="BARV01002950">
    <property type="protein sequence ID" value="GAH97926.1"/>
    <property type="molecule type" value="Genomic_DNA"/>
</dbReference>
<reference evidence="1" key="1">
    <citation type="journal article" date="2014" name="Front. Microbiol.">
        <title>High frequency of phylogenetically diverse reductive dehalogenase-homologous genes in deep subseafloor sedimentary metagenomes.</title>
        <authorList>
            <person name="Kawai M."/>
            <person name="Futagami T."/>
            <person name="Toyoda A."/>
            <person name="Takaki Y."/>
            <person name="Nishi S."/>
            <person name="Hori S."/>
            <person name="Arai W."/>
            <person name="Tsubouchi T."/>
            <person name="Morono Y."/>
            <person name="Uchiyama I."/>
            <person name="Ito T."/>
            <person name="Fujiyama A."/>
            <person name="Inagaki F."/>
            <person name="Takami H."/>
        </authorList>
    </citation>
    <scope>NUCLEOTIDE SEQUENCE</scope>
    <source>
        <strain evidence="1">Expedition CK06-06</strain>
    </source>
</reference>
<protein>
    <submittedName>
        <fullName evidence="1">Uncharacterized protein</fullName>
    </submittedName>
</protein>
<accession>X1JT45</accession>
<evidence type="ECO:0000313" key="1">
    <source>
        <dbReference type="EMBL" id="GAH97926.1"/>
    </source>
</evidence>
<gene>
    <name evidence="1" type="ORF">S06H3_07314</name>
</gene>
<dbReference type="AlphaFoldDB" id="X1JT45"/>
<organism evidence="1">
    <name type="scientific">marine sediment metagenome</name>
    <dbReference type="NCBI Taxonomy" id="412755"/>
    <lineage>
        <taxon>unclassified sequences</taxon>
        <taxon>metagenomes</taxon>
        <taxon>ecological metagenomes</taxon>
    </lineage>
</organism>